<evidence type="ECO:0000313" key="2">
    <source>
        <dbReference type="Proteomes" id="UP000027341"/>
    </source>
</evidence>
<comment type="caution">
    <text evidence="1">The sequence shown here is derived from an EMBL/GenBank/DDBJ whole genome shotgun (WGS) entry which is preliminary data.</text>
</comment>
<sequence>MRGLIVRKPWIDFILENIKPWEMRTQDAKKIRGRIALIEQGTGLIVGETNLVDSIPGMSHEELITHTDKHLIEDEQLLKKWNVAWVLENSKRYEQPIRYIHPPGAVIWVKNLKDRLV</sequence>
<dbReference type="STRING" id="28885.EI16_12275"/>
<dbReference type="AlphaFoldDB" id="A0A066ZLK1"/>
<evidence type="ECO:0000313" key="1">
    <source>
        <dbReference type="EMBL" id="KDN94668.1"/>
    </source>
</evidence>
<dbReference type="Proteomes" id="UP000027341">
    <property type="component" value="Unassembled WGS sequence"/>
</dbReference>
<proteinExistence type="predicted"/>
<protein>
    <recommendedName>
        <fullName evidence="3">ASCH domain-containing protein</fullName>
    </recommendedName>
</protein>
<dbReference type="InterPro" id="IPR015947">
    <property type="entry name" value="PUA-like_sf"/>
</dbReference>
<dbReference type="EMBL" id="JMIU01000002">
    <property type="protein sequence ID" value="KDN94668.1"/>
    <property type="molecule type" value="Genomic_DNA"/>
</dbReference>
<organism evidence="1 2">
    <name type="scientific">Hydrogenovibrio marinus</name>
    <dbReference type="NCBI Taxonomy" id="28885"/>
    <lineage>
        <taxon>Bacteria</taxon>
        <taxon>Pseudomonadati</taxon>
        <taxon>Pseudomonadota</taxon>
        <taxon>Gammaproteobacteria</taxon>
        <taxon>Thiotrichales</taxon>
        <taxon>Piscirickettsiaceae</taxon>
        <taxon>Hydrogenovibrio</taxon>
    </lineage>
</organism>
<evidence type="ECO:0008006" key="3">
    <source>
        <dbReference type="Google" id="ProtNLM"/>
    </source>
</evidence>
<dbReference type="SUPFAM" id="SSF88697">
    <property type="entry name" value="PUA domain-like"/>
    <property type="match status" value="1"/>
</dbReference>
<name>A0A066ZLK1_HYDMR</name>
<gene>
    <name evidence="1" type="ORF">EI16_12275</name>
</gene>
<keyword evidence="2" id="KW-1185">Reference proteome</keyword>
<accession>A0A066ZLK1</accession>
<dbReference type="Gene3D" id="2.30.130.30">
    <property type="entry name" value="Hypothetical protein"/>
    <property type="match status" value="1"/>
</dbReference>
<reference evidence="1 2" key="1">
    <citation type="submission" date="2014-04" db="EMBL/GenBank/DDBJ databases">
        <title>Draft genome sequence of Hydrogenovibrio marinus MH-110, a model organism for aerobic H2 metabolism.</title>
        <authorList>
            <person name="Cha H.J."/>
            <person name="Jo B.H."/>
            <person name="Hwang B.H."/>
        </authorList>
    </citation>
    <scope>NUCLEOTIDE SEQUENCE [LARGE SCALE GENOMIC DNA]</scope>
    <source>
        <strain evidence="1 2">MH-110</strain>
    </source>
</reference>